<sequence length="599" mass="65923">MVHENPLLTDDDRLYYLVSKLSTKAKHVFSAQRNIDLPASGIEPALQTPAVGAQTSSSSGVSAVGLSRALPPRDSAQSGNVSSLHTSIAVPAVNAAAPCGYLKRCTESTILLSTAQVIMYARDGPNLQGDLNCILLNFRLFKIAVSADCRQMFLQIVMNESDRKFQRILFRFHANDPVSIFEFNRVCFGMKSSVFHAVRVVKQLIADEGHKFPVAAAIASDSTYMDDVCFSIMADDSSQSDESVVVDACIQLIDLFKCGQFDLVKWTSNSAAVLRAIPASHLASSDLEIDKGAVPHKILGTHWNRSDDAFNFKVATPEPGCSKRIILSTVARLWDNLGLVAPVVLYAKLLIRELWLAKCDWDDTPPPRIVTLWSRFCSELPTLNEVRIPRHLGVVQGCVVNLLGFADASERAYGAVLYMQTVVNNRRNIVLLCSKSKVSPLKTVSIARLELCAAVILSKLMRKIIDLFGPRYKISNIYAFTDSKVTLCWINSSPHRWQTFVANRVVKVIDNIPASCFHHIAGVENPADCLSRGLSPASLIDHPLWFSGPPWVSKDPTEWPIEKFDKDEVGDVPDLKPLAHAVTVPAIESPIYSLALQIA</sequence>
<protein>
    <submittedName>
        <fullName evidence="1">Uncharacterized protein</fullName>
    </submittedName>
</protein>
<proteinExistence type="predicted"/>
<dbReference type="PANTHER" id="PTHR47331:SF4">
    <property type="entry name" value="PEPTIDASE S1 DOMAIN-CONTAINING PROTEIN"/>
    <property type="match status" value="1"/>
</dbReference>
<name>A0A922CKD3_MANSE</name>
<dbReference type="Pfam" id="PF05380">
    <property type="entry name" value="Peptidase_A17"/>
    <property type="match status" value="1"/>
</dbReference>
<dbReference type="InterPro" id="IPR008042">
    <property type="entry name" value="Retrotrans_Pao"/>
</dbReference>
<dbReference type="Proteomes" id="UP000791440">
    <property type="component" value="Unassembled WGS sequence"/>
</dbReference>
<keyword evidence="2" id="KW-1185">Reference proteome</keyword>
<dbReference type="PANTHER" id="PTHR47331">
    <property type="entry name" value="PHD-TYPE DOMAIN-CONTAINING PROTEIN"/>
    <property type="match status" value="1"/>
</dbReference>
<evidence type="ECO:0000313" key="2">
    <source>
        <dbReference type="Proteomes" id="UP000791440"/>
    </source>
</evidence>
<accession>A0A922CKD3</accession>
<dbReference type="AlphaFoldDB" id="A0A922CKD3"/>
<reference evidence="1" key="1">
    <citation type="journal article" date="2016" name="Insect Biochem. Mol. Biol.">
        <title>Multifaceted biological insights from a draft genome sequence of the tobacco hornworm moth, Manduca sexta.</title>
        <authorList>
            <person name="Kanost M.R."/>
            <person name="Arrese E.L."/>
            <person name="Cao X."/>
            <person name="Chen Y.R."/>
            <person name="Chellapilla S."/>
            <person name="Goldsmith M.R."/>
            <person name="Grosse-Wilde E."/>
            <person name="Heckel D.G."/>
            <person name="Herndon N."/>
            <person name="Jiang H."/>
            <person name="Papanicolaou A."/>
            <person name="Qu J."/>
            <person name="Soulages J.L."/>
            <person name="Vogel H."/>
            <person name="Walters J."/>
            <person name="Waterhouse R.M."/>
            <person name="Ahn S.J."/>
            <person name="Almeida F.C."/>
            <person name="An C."/>
            <person name="Aqrawi P."/>
            <person name="Bretschneider A."/>
            <person name="Bryant W.B."/>
            <person name="Bucks S."/>
            <person name="Chao H."/>
            <person name="Chevignon G."/>
            <person name="Christen J.M."/>
            <person name="Clarke D.F."/>
            <person name="Dittmer N.T."/>
            <person name="Ferguson L.C.F."/>
            <person name="Garavelou S."/>
            <person name="Gordon K.H.J."/>
            <person name="Gunaratna R.T."/>
            <person name="Han Y."/>
            <person name="Hauser F."/>
            <person name="He Y."/>
            <person name="Heidel-Fischer H."/>
            <person name="Hirsh A."/>
            <person name="Hu Y."/>
            <person name="Jiang H."/>
            <person name="Kalra D."/>
            <person name="Klinner C."/>
            <person name="Konig C."/>
            <person name="Kovar C."/>
            <person name="Kroll A.R."/>
            <person name="Kuwar S.S."/>
            <person name="Lee S.L."/>
            <person name="Lehman R."/>
            <person name="Li K."/>
            <person name="Li Z."/>
            <person name="Liang H."/>
            <person name="Lovelace S."/>
            <person name="Lu Z."/>
            <person name="Mansfield J.H."/>
            <person name="McCulloch K.J."/>
            <person name="Mathew T."/>
            <person name="Morton B."/>
            <person name="Muzny D.M."/>
            <person name="Neunemann D."/>
            <person name="Ongeri F."/>
            <person name="Pauchet Y."/>
            <person name="Pu L.L."/>
            <person name="Pyrousis I."/>
            <person name="Rao X.J."/>
            <person name="Redding A."/>
            <person name="Roesel C."/>
            <person name="Sanchez-Gracia A."/>
            <person name="Schaack S."/>
            <person name="Shukla A."/>
            <person name="Tetreau G."/>
            <person name="Wang Y."/>
            <person name="Xiong G.H."/>
            <person name="Traut W."/>
            <person name="Walsh T.K."/>
            <person name="Worley K.C."/>
            <person name="Wu D."/>
            <person name="Wu W."/>
            <person name="Wu Y.Q."/>
            <person name="Zhang X."/>
            <person name="Zou Z."/>
            <person name="Zucker H."/>
            <person name="Briscoe A.D."/>
            <person name="Burmester T."/>
            <person name="Clem R.J."/>
            <person name="Feyereisen R."/>
            <person name="Grimmelikhuijzen C.J.P."/>
            <person name="Hamodrakas S.J."/>
            <person name="Hansson B.S."/>
            <person name="Huguet E."/>
            <person name="Jermiin L.S."/>
            <person name="Lan Q."/>
            <person name="Lehman H.K."/>
            <person name="Lorenzen M."/>
            <person name="Merzendorfer H."/>
            <person name="Michalopoulos I."/>
            <person name="Morton D.B."/>
            <person name="Muthukrishnan S."/>
            <person name="Oakeshott J.G."/>
            <person name="Palmer W."/>
            <person name="Park Y."/>
            <person name="Passarelli A.L."/>
            <person name="Rozas J."/>
            <person name="Schwartz L.M."/>
            <person name="Smith W."/>
            <person name="Southgate A."/>
            <person name="Vilcinskas A."/>
            <person name="Vogt R."/>
            <person name="Wang P."/>
            <person name="Werren J."/>
            <person name="Yu X.Q."/>
            <person name="Zhou J.J."/>
            <person name="Brown S.J."/>
            <person name="Scherer S.E."/>
            <person name="Richards S."/>
            <person name="Blissard G.W."/>
        </authorList>
    </citation>
    <scope>NUCLEOTIDE SEQUENCE</scope>
</reference>
<gene>
    <name evidence="1" type="ORF">O3G_MSEX005875</name>
</gene>
<evidence type="ECO:0000313" key="1">
    <source>
        <dbReference type="EMBL" id="KAG6449089.1"/>
    </source>
</evidence>
<dbReference type="EMBL" id="JH668368">
    <property type="protein sequence ID" value="KAG6449089.1"/>
    <property type="molecule type" value="Genomic_DNA"/>
</dbReference>
<reference evidence="1" key="2">
    <citation type="submission" date="2020-12" db="EMBL/GenBank/DDBJ databases">
        <authorList>
            <person name="Kanost M."/>
        </authorList>
    </citation>
    <scope>NUCLEOTIDE SEQUENCE</scope>
</reference>
<comment type="caution">
    <text evidence="1">The sequence shown here is derived from an EMBL/GenBank/DDBJ whole genome shotgun (WGS) entry which is preliminary data.</text>
</comment>
<organism evidence="1 2">
    <name type="scientific">Manduca sexta</name>
    <name type="common">Tobacco hawkmoth</name>
    <name type="synonym">Tobacco hornworm</name>
    <dbReference type="NCBI Taxonomy" id="7130"/>
    <lineage>
        <taxon>Eukaryota</taxon>
        <taxon>Metazoa</taxon>
        <taxon>Ecdysozoa</taxon>
        <taxon>Arthropoda</taxon>
        <taxon>Hexapoda</taxon>
        <taxon>Insecta</taxon>
        <taxon>Pterygota</taxon>
        <taxon>Neoptera</taxon>
        <taxon>Endopterygota</taxon>
        <taxon>Lepidoptera</taxon>
        <taxon>Glossata</taxon>
        <taxon>Ditrysia</taxon>
        <taxon>Bombycoidea</taxon>
        <taxon>Sphingidae</taxon>
        <taxon>Sphinginae</taxon>
        <taxon>Sphingini</taxon>
        <taxon>Manduca</taxon>
    </lineage>
</organism>